<keyword evidence="3 10" id="KW-1133">Transmembrane helix</keyword>
<dbReference type="AlphaFoldDB" id="A0A8C5LVN9"/>
<evidence type="ECO:0000256" key="2">
    <source>
        <dbReference type="ARBA" id="ARBA00022692"/>
    </source>
</evidence>
<comment type="similarity">
    <text evidence="8">Belongs to the G-protein coupled receptor 1 family.</text>
</comment>
<evidence type="ECO:0000256" key="3">
    <source>
        <dbReference type="ARBA" id="ARBA00022989"/>
    </source>
</evidence>
<evidence type="ECO:0000256" key="5">
    <source>
        <dbReference type="ARBA" id="ARBA00023136"/>
    </source>
</evidence>
<feature type="transmembrane region" description="Helical" evidence="10">
    <location>
        <begin position="64"/>
        <end position="83"/>
    </location>
</feature>
<dbReference type="GO" id="GO:0004930">
    <property type="term" value="F:G protein-coupled receptor activity"/>
    <property type="evidence" value="ECO:0007669"/>
    <property type="project" value="UniProtKB-KW"/>
</dbReference>
<sequence length="347" mass="39772">MRGDPGSPETQQNHTSTCCLFDDELLSCLLPPLLSVIFVLGLVFNGIALWAFCYHIKTWTSSTVYLVNLAVADFLLLICLPFRTVYYAMKKEWMFEDIPCRLVLFMLAMNRAGSIFFLTLVALDRYFRVVYPHHRVNAMSVKRATFIACAVWVSTIALTLVILINGQPGGDGSHYSPKHCESFTVCPAAFNIYHDLQFILQFFLPLAVIVYCTSRIVWRLRQRNLDRHSKIKRAVQCIILVAIVFFVCFLPSVFTRIEVLRLFASHRGERCSTYKTVDTAFYITITFTYMNSMCNPLVYYFSSPSFKMFYLKIMKCSTQSESESEMDHTNDVPPSIPSNSQQPDQAN</sequence>
<protein>
    <recommendedName>
        <fullName evidence="11">G-protein coupled receptors family 1 profile domain-containing protein</fullName>
    </recommendedName>
</protein>
<name>A0A8C5LVN9_9ANUR</name>
<accession>A0A8C5LVN9</accession>
<dbReference type="Proteomes" id="UP000694569">
    <property type="component" value="Unplaced"/>
</dbReference>
<proteinExistence type="inferred from homology"/>
<feature type="transmembrane region" description="Helical" evidence="10">
    <location>
        <begin position="33"/>
        <end position="52"/>
    </location>
</feature>
<dbReference type="PROSITE" id="PS00237">
    <property type="entry name" value="G_PROTEIN_RECEP_F1_1"/>
    <property type="match status" value="1"/>
</dbReference>
<feature type="transmembrane region" description="Helical" evidence="10">
    <location>
        <begin position="238"/>
        <end position="259"/>
    </location>
</feature>
<evidence type="ECO:0000259" key="11">
    <source>
        <dbReference type="PROSITE" id="PS50262"/>
    </source>
</evidence>
<evidence type="ECO:0000256" key="4">
    <source>
        <dbReference type="ARBA" id="ARBA00023040"/>
    </source>
</evidence>
<dbReference type="InterPro" id="IPR051893">
    <property type="entry name" value="HCARs"/>
</dbReference>
<dbReference type="PANTHER" id="PTHR46048:SF6">
    <property type="entry name" value="HYDROXYCARBOXYLIC ACID RECEPTOR 2"/>
    <property type="match status" value="1"/>
</dbReference>
<organism evidence="12 13">
    <name type="scientific">Leptobrachium leishanense</name>
    <name type="common">Leishan spiny toad</name>
    <dbReference type="NCBI Taxonomy" id="445787"/>
    <lineage>
        <taxon>Eukaryota</taxon>
        <taxon>Metazoa</taxon>
        <taxon>Chordata</taxon>
        <taxon>Craniata</taxon>
        <taxon>Vertebrata</taxon>
        <taxon>Euteleostomi</taxon>
        <taxon>Amphibia</taxon>
        <taxon>Batrachia</taxon>
        <taxon>Anura</taxon>
        <taxon>Pelobatoidea</taxon>
        <taxon>Megophryidae</taxon>
        <taxon>Leptobrachium</taxon>
    </lineage>
</organism>
<dbReference type="PROSITE" id="PS50262">
    <property type="entry name" value="G_PROTEIN_RECEP_F1_2"/>
    <property type="match status" value="1"/>
</dbReference>
<dbReference type="PRINTS" id="PR00237">
    <property type="entry name" value="GPCRRHODOPSN"/>
</dbReference>
<evidence type="ECO:0000256" key="10">
    <source>
        <dbReference type="SAM" id="Phobius"/>
    </source>
</evidence>
<evidence type="ECO:0000256" key="6">
    <source>
        <dbReference type="ARBA" id="ARBA00023170"/>
    </source>
</evidence>
<dbReference type="Gene3D" id="1.20.1070.10">
    <property type="entry name" value="Rhodopsin 7-helix transmembrane proteins"/>
    <property type="match status" value="1"/>
</dbReference>
<dbReference type="OrthoDB" id="10055255at2759"/>
<reference evidence="12" key="1">
    <citation type="submission" date="2025-08" db="UniProtKB">
        <authorList>
            <consortium name="Ensembl"/>
        </authorList>
    </citation>
    <scope>IDENTIFICATION</scope>
</reference>
<reference evidence="12" key="2">
    <citation type="submission" date="2025-09" db="UniProtKB">
        <authorList>
            <consortium name="Ensembl"/>
        </authorList>
    </citation>
    <scope>IDENTIFICATION</scope>
</reference>
<evidence type="ECO:0000256" key="9">
    <source>
        <dbReference type="SAM" id="MobiDB-lite"/>
    </source>
</evidence>
<evidence type="ECO:0000256" key="8">
    <source>
        <dbReference type="RuleBase" id="RU000688"/>
    </source>
</evidence>
<feature type="domain" description="G-protein coupled receptors family 1 profile" evidence="11">
    <location>
        <begin position="44"/>
        <end position="299"/>
    </location>
</feature>
<feature type="transmembrane region" description="Helical" evidence="10">
    <location>
        <begin position="144"/>
        <end position="164"/>
    </location>
</feature>
<feature type="transmembrane region" description="Helical" evidence="10">
    <location>
        <begin position="279"/>
        <end position="302"/>
    </location>
</feature>
<dbReference type="SUPFAM" id="SSF81321">
    <property type="entry name" value="Family A G protein-coupled receptor-like"/>
    <property type="match status" value="1"/>
</dbReference>
<keyword evidence="7 8" id="KW-0807">Transducer</keyword>
<evidence type="ECO:0000256" key="7">
    <source>
        <dbReference type="ARBA" id="ARBA00023224"/>
    </source>
</evidence>
<evidence type="ECO:0000256" key="1">
    <source>
        <dbReference type="ARBA" id="ARBA00004141"/>
    </source>
</evidence>
<dbReference type="GO" id="GO:0005886">
    <property type="term" value="C:plasma membrane"/>
    <property type="evidence" value="ECO:0007669"/>
    <property type="project" value="TreeGrafter"/>
</dbReference>
<keyword evidence="5 10" id="KW-0472">Membrane</keyword>
<feature type="region of interest" description="Disordered" evidence="9">
    <location>
        <begin position="321"/>
        <end position="347"/>
    </location>
</feature>
<keyword evidence="13" id="KW-1185">Reference proteome</keyword>
<dbReference type="GeneTree" id="ENSGT01140000282516"/>
<feature type="transmembrane region" description="Helical" evidence="10">
    <location>
        <begin position="198"/>
        <end position="218"/>
    </location>
</feature>
<keyword evidence="6 8" id="KW-0675">Receptor</keyword>
<keyword evidence="2 8" id="KW-0812">Transmembrane</keyword>
<keyword evidence="4 8" id="KW-0297">G-protein coupled receptor</keyword>
<dbReference type="InterPro" id="IPR017452">
    <property type="entry name" value="GPCR_Rhodpsn_7TM"/>
</dbReference>
<dbReference type="Ensembl" id="ENSLLET00000003369.1">
    <property type="protein sequence ID" value="ENSLLEP00000003215.1"/>
    <property type="gene ID" value="ENSLLEG00000002080.1"/>
</dbReference>
<evidence type="ECO:0000313" key="13">
    <source>
        <dbReference type="Proteomes" id="UP000694569"/>
    </source>
</evidence>
<comment type="subcellular location">
    <subcellularLocation>
        <location evidence="1">Membrane</location>
        <topology evidence="1">Multi-pass membrane protein</topology>
    </subcellularLocation>
</comment>
<feature type="transmembrane region" description="Helical" evidence="10">
    <location>
        <begin position="103"/>
        <end position="123"/>
    </location>
</feature>
<dbReference type="InterPro" id="IPR000276">
    <property type="entry name" value="GPCR_Rhodpsn"/>
</dbReference>
<evidence type="ECO:0000313" key="12">
    <source>
        <dbReference type="Ensembl" id="ENSLLEP00000003215.1"/>
    </source>
</evidence>
<dbReference type="PANTHER" id="PTHR46048">
    <property type="entry name" value="HYDROXYCARBOXYLIC ACID RECEPTOR 2"/>
    <property type="match status" value="1"/>
</dbReference>
<dbReference type="Pfam" id="PF00001">
    <property type="entry name" value="7tm_1"/>
    <property type="match status" value="1"/>
</dbReference>
<feature type="compositionally biased region" description="Polar residues" evidence="9">
    <location>
        <begin position="337"/>
        <end position="347"/>
    </location>
</feature>